<evidence type="ECO:0000256" key="8">
    <source>
        <dbReference type="HAMAP-Rule" id="MF_00910"/>
    </source>
</evidence>
<protein>
    <recommendedName>
        <fullName evidence="8 9">Cell division protein FtsL</fullName>
    </recommendedName>
</protein>
<proteinExistence type="inferred from homology"/>
<dbReference type="STRING" id="1748243.Tel_03730"/>
<name>A0A0S2THS4_9GAMM</name>
<comment type="subcellular location">
    <subcellularLocation>
        <location evidence="8">Cell inner membrane</location>
        <topology evidence="8">Single-pass type II membrane protein</topology>
    </subcellularLocation>
    <subcellularLocation>
        <location evidence="1">Cell membrane</location>
        <topology evidence="1">Single-pass type II membrane protein</topology>
    </subcellularLocation>
    <text evidence="8">Localizes to the division septum where it forms a ring structure.</text>
</comment>
<dbReference type="GO" id="GO:0005886">
    <property type="term" value="C:plasma membrane"/>
    <property type="evidence" value="ECO:0007669"/>
    <property type="project" value="UniProtKB-SubCell"/>
</dbReference>
<evidence type="ECO:0000256" key="2">
    <source>
        <dbReference type="ARBA" id="ARBA00022475"/>
    </source>
</evidence>
<keyword evidence="6 8" id="KW-0472">Membrane</keyword>
<keyword evidence="4 8" id="KW-0812">Transmembrane</keyword>
<evidence type="ECO:0000313" key="10">
    <source>
        <dbReference type="EMBL" id="ALP54726.1"/>
    </source>
</evidence>
<dbReference type="InterPro" id="IPR011922">
    <property type="entry name" value="Cell_div_FtsL"/>
</dbReference>
<dbReference type="GO" id="GO:0032153">
    <property type="term" value="C:cell division site"/>
    <property type="evidence" value="ECO:0007669"/>
    <property type="project" value="UniProtKB-UniRule"/>
</dbReference>
<reference evidence="10" key="1">
    <citation type="submission" date="2015-10" db="EMBL/GenBank/DDBJ databases">
        <title>Description of Candidatus Tenderia electrophaga gen. nov, sp. nov., an Uncultivated Electroautotroph from a Biocathode Enrichment.</title>
        <authorList>
            <person name="Eddie B.J."/>
            <person name="Malanoski A.P."/>
            <person name="Wang Z."/>
            <person name="Hall R.J."/>
            <person name="Oh S.D."/>
            <person name="Heiner C."/>
            <person name="Lin B."/>
            <person name="Strycharz-Glaven S.M."/>
        </authorList>
    </citation>
    <scope>NUCLEOTIDE SEQUENCE [LARGE SCALE GENOMIC DNA]</scope>
    <source>
        <strain evidence="10">NRL1</strain>
    </source>
</reference>
<evidence type="ECO:0000256" key="5">
    <source>
        <dbReference type="ARBA" id="ARBA00022989"/>
    </source>
</evidence>
<dbReference type="Pfam" id="PF04999">
    <property type="entry name" value="FtsL"/>
    <property type="match status" value="1"/>
</dbReference>
<evidence type="ECO:0000256" key="6">
    <source>
        <dbReference type="ARBA" id="ARBA00023136"/>
    </source>
</evidence>
<keyword evidence="2 8" id="KW-1003">Cell membrane</keyword>
<evidence type="ECO:0000256" key="7">
    <source>
        <dbReference type="ARBA" id="ARBA00023306"/>
    </source>
</evidence>
<sequence>MLGAVVLMSAVAVVYAKYESRTLFAELQSLKQAQDRMDVEWGQLQLEQSTWAAHGRIESIARKRLGMVLPEPQQVVVIKP</sequence>
<organism evidence="10 11">
    <name type="scientific">Candidatus Tenderia electrophaga</name>
    <dbReference type="NCBI Taxonomy" id="1748243"/>
    <lineage>
        <taxon>Bacteria</taxon>
        <taxon>Pseudomonadati</taxon>
        <taxon>Pseudomonadota</taxon>
        <taxon>Gammaproteobacteria</taxon>
        <taxon>Candidatus Tenderiales</taxon>
        <taxon>Candidatus Tenderiaceae</taxon>
        <taxon>Candidatus Tenderia</taxon>
    </lineage>
</organism>
<accession>A0A0S2THS4</accession>
<evidence type="ECO:0000256" key="3">
    <source>
        <dbReference type="ARBA" id="ARBA00022618"/>
    </source>
</evidence>
<comment type="function">
    <text evidence="8">Essential cell division protein. May link together the upstream cell division proteins, which are predominantly cytoplasmic, with the downstream cell division proteins, which are predominantly periplasmic.</text>
</comment>
<dbReference type="AlphaFoldDB" id="A0A0S2THS4"/>
<evidence type="ECO:0000256" key="9">
    <source>
        <dbReference type="NCBIfam" id="TIGR02209"/>
    </source>
</evidence>
<gene>
    <name evidence="8" type="primary">ftsL</name>
    <name evidence="10" type="ORF">Tel_03730</name>
</gene>
<keyword evidence="11" id="KW-1185">Reference proteome</keyword>
<comment type="similarity">
    <text evidence="8">Belongs to the FtsL family.</text>
</comment>
<evidence type="ECO:0000313" key="11">
    <source>
        <dbReference type="Proteomes" id="UP000055136"/>
    </source>
</evidence>
<dbReference type="NCBIfam" id="TIGR02209">
    <property type="entry name" value="ftsL_broad"/>
    <property type="match status" value="1"/>
</dbReference>
<evidence type="ECO:0000256" key="4">
    <source>
        <dbReference type="ARBA" id="ARBA00022692"/>
    </source>
</evidence>
<dbReference type="HAMAP" id="MF_00910">
    <property type="entry name" value="FtsL"/>
    <property type="match status" value="1"/>
</dbReference>
<dbReference type="Proteomes" id="UP000055136">
    <property type="component" value="Chromosome"/>
</dbReference>
<keyword evidence="5 8" id="KW-1133">Transmembrane helix</keyword>
<dbReference type="PANTHER" id="PTHR37479">
    <property type="entry name" value="CELL DIVISION PROTEIN FTSL"/>
    <property type="match status" value="1"/>
</dbReference>
<dbReference type="EMBL" id="CP013099">
    <property type="protein sequence ID" value="ALP54726.1"/>
    <property type="molecule type" value="Genomic_DNA"/>
</dbReference>
<comment type="subunit">
    <text evidence="8">Part of a complex composed of FtsB, FtsL and FtsQ.</text>
</comment>
<dbReference type="GO" id="GO:0043093">
    <property type="term" value="P:FtsZ-dependent cytokinesis"/>
    <property type="evidence" value="ECO:0007669"/>
    <property type="project" value="UniProtKB-UniRule"/>
</dbReference>
<evidence type="ECO:0000256" key="1">
    <source>
        <dbReference type="ARBA" id="ARBA00004401"/>
    </source>
</evidence>
<keyword evidence="7 8" id="KW-0131">Cell cycle</keyword>
<dbReference type="PANTHER" id="PTHR37479:SF1">
    <property type="entry name" value="CELL DIVISION PROTEIN FTSL"/>
    <property type="match status" value="1"/>
</dbReference>
<dbReference type="KEGG" id="tee:Tel_03730"/>
<keyword evidence="3 8" id="KW-0132">Cell division</keyword>
<keyword evidence="8" id="KW-0997">Cell inner membrane</keyword>